<dbReference type="Proteomes" id="UP000585050">
    <property type="component" value="Unassembled WGS sequence"/>
</dbReference>
<dbReference type="Gene3D" id="3.10.450.50">
    <property type="match status" value="1"/>
</dbReference>
<organism evidence="2 3">
    <name type="scientific">Flammeovirga agarivorans</name>
    <dbReference type="NCBI Taxonomy" id="2726742"/>
    <lineage>
        <taxon>Bacteria</taxon>
        <taxon>Pseudomonadati</taxon>
        <taxon>Bacteroidota</taxon>
        <taxon>Cytophagia</taxon>
        <taxon>Cytophagales</taxon>
        <taxon>Flammeovirgaceae</taxon>
        <taxon>Flammeovirga</taxon>
    </lineage>
</organism>
<keyword evidence="1" id="KW-0732">Signal</keyword>
<comment type="caution">
    <text evidence="2">The sequence shown here is derived from an EMBL/GenBank/DDBJ whole genome shotgun (WGS) entry which is preliminary data.</text>
</comment>
<protein>
    <recommendedName>
        <fullName evidence="4">SnoaL-like domain-containing protein</fullName>
    </recommendedName>
</protein>
<evidence type="ECO:0008006" key="4">
    <source>
        <dbReference type="Google" id="ProtNLM"/>
    </source>
</evidence>
<accession>A0A7X8XU58</accession>
<gene>
    <name evidence="2" type="ORF">HGP29_02385</name>
</gene>
<evidence type="ECO:0000313" key="3">
    <source>
        <dbReference type="Proteomes" id="UP000585050"/>
    </source>
</evidence>
<feature type="chain" id="PRO_5031216239" description="SnoaL-like domain-containing protein" evidence="1">
    <location>
        <begin position="24"/>
        <end position="270"/>
    </location>
</feature>
<name>A0A7X8XU58_9BACT</name>
<dbReference type="EMBL" id="JABAIL010000001">
    <property type="protein sequence ID" value="NLR90031.1"/>
    <property type="molecule type" value="Genomic_DNA"/>
</dbReference>
<evidence type="ECO:0000256" key="1">
    <source>
        <dbReference type="SAM" id="SignalP"/>
    </source>
</evidence>
<reference evidence="2 3" key="1">
    <citation type="submission" date="2020-04" db="EMBL/GenBank/DDBJ databases">
        <title>Flammeovirga sp. SR4, a novel species isolated from seawater.</title>
        <authorList>
            <person name="Wang X."/>
        </authorList>
    </citation>
    <scope>NUCLEOTIDE SEQUENCE [LARGE SCALE GENOMIC DNA]</scope>
    <source>
        <strain evidence="2 3">SR4</strain>
    </source>
</reference>
<feature type="signal peptide" evidence="1">
    <location>
        <begin position="1"/>
        <end position="23"/>
    </location>
</feature>
<dbReference type="RefSeq" id="WP_168880712.1">
    <property type="nucleotide sequence ID" value="NZ_JABAIL010000001.1"/>
</dbReference>
<evidence type="ECO:0000313" key="2">
    <source>
        <dbReference type="EMBL" id="NLR90031.1"/>
    </source>
</evidence>
<keyword evidence="3" id="KW-1185">Reference proteome</keyword>
<sequence length="270" mass="30983">MKKNNLSYLFAFLLMLISSVSFAQEDKQIAELIERVIEANKHANNSVEKINNITDIFRPDAIINITRIGVDGSRNHNVLRKADYKAVFVSQYHQNLHRESNLNMHEVRVQGNVAVASFSLDYTIMADTKNKVVSKGYESMVATLVRRNDKWGVLELNITDIEEEQYQGNCSCELYKNPNTGQVIAKVGAPKGDRFENDLNNVYKRKKGGVTYFMVKGIVFEWKDLNKIWTVDSTMKRIEQLGPAKTDDDAIMLILRYVYKDECSEMKLLQ</sequence>
<proteinExistence type="predicted"/>
<dbReference type="AlphaFoldDB" id="A0A7X8XU58"/>